<evidence type="ECO:0000313" key="1">
    <source>
        <dbReference type="EMBL" id="KAF2566114.1"/>
    </source>
</evidence>
<proteinExistence type="predicted"/>
<dbReference type="AlphaFoldDB" id="A0A8S9LC40"/>
<evidence type="ECO:0000313" key="2">
    <source>
        <dbReference type="EMBL" id="KAF2603641.1"/>
    </source>
</evidence>
<sequence>MDKEEIIFFPSRGTSHLLVSIEFTKSLIKRDDYIHTITIIPWNLPFVPQSNLLAKSPRFRA</sequence>
<reference evidence="2" key="1">
    <citation type="submission" date="2019-12" db="EMBL/GenBank/DDBJ databases">
        <title>Genome sequencing and annotation of Brassica cretica.</title>
        <authorList>
            <person name="Studholme D.J."/>
            <person name="Sarris P.F."/>
        </authorList>
    </citation>
    <scope>NUCLEOTIDE SEQUENCE</scope>
    <source>
        <strain evidence="1">PFS-001/15</strain>
        <strain evidence="2">PFS-102/07</strain>
        <tissue evidence="2">Leaf</tissue>
    </source>
</reference>
<comment type="caution">
    <text evidence="2">The sequence shown here is derived from an EMBL/GenBank/DDBJ whole genome shotgun (WGS) entry which is preliminary data.</text>
</comment>
<dbReference type="EMBL" id="QGKY02000094">
    <property type="protein sequence ID" value="KAF2603641.1"/>
    <property type="molecule type" value="Genomic_DNA"/>
</dbReference>
<dbReference type="OrthoDB" id="5835829at2759"/>
<dbReference type="EMBL" id="QGKW02001911">
    <property type="protein sequence ID" value="KAF2566114.1"/>
    <property type="molecule type" value="Genomic_DNA"/>
</dbReference>
<accession>A0A8S9LC40</accession>
<gene>
    <name evidence="1" type="ORF">F2Q68_00025837</name>
    <name evidence="2" type="ORF">F2Q70_00026291</name>
</gene>
<organism evidence="2">
    <name type="scientific">Brassica cretica</name>
    <name type="common">Mustard</name>
    <dbReference type="NCBI Taxonomy" id="69181"/>
    <lineage>
        <taxon>Eukaryota</taxon>
        <taxon>Viridiplantae</taxon>
        <taxon>Streptophyta</taxon>
        <taxon>Embryophyta</taxon>
        <taxon>Tracheophyta</taxon>
        <taxon>Spermatophyta</taxon>
        <taxon>Magnoliopsida</taxon>
        <taxon>eudicotyledons</taxon>
        <taxon>Gunneridae</taxon>
        <taxon>Pentapetalae</taxon>
        <taxon>rosids</taxon>
        <taxon>malvids</taxon>
        <taxon>Brassicales</taxon>
        <taxon>Brassicaceae</taxon>
        <taxon>Brassiceae</taxon>
        <taxon>Brassica</taxon>
    </lineage>
</organism>
<dbReference type="Proteomes" id="UP000712281">
    <property type="component" value="Unassembled WGS sequence"/>
</dbReference>
<protein>
    <submittedName>
        <fullName evidence="2">Uncharacterized protein</fullName>
    </submittedName>
</protein>
<name>A0A8S9LC40_BRACR</name>